<dbReference type="EMBL" id="BAAAYK010000011">
    <property type="protein sequence ID" value="GAA3353181.1"/>
    <property type="molecule type" value="Genomic_DNA"/>
</dbReference>
<evidence type="ECO:0000313" key="7">
    <source>
        <dbReference type="EMBL" id="GAA3352313.1"/>
    </source>
</evidence>
<dbReference type="EMBL" id="BAAAYK010000002">
    <property type="protein sequence ID" value="GAA3352281.1"/>
    <property type="molecule type" value="Genomic_DNA"/>
</dbReference>
<dbReference type="EMBL" id="BAAAYK010000001">
    <property type="protein sequence ID" value="GAA3352134.1"/>
    <property type="molecule type" value="Genomic_DNA"/>
</dbReference>
<dbReference type="EMBL" id="BAAAYK010000011">
    <property type="protein sequence ID" value="GAA3353053.1"/>
    <property type="molecule type" value="Genomic_DNA"/>
</dbReference>
<dbReference type="RefSeq" id="WP_344923645.1">
    <property type="nucleotide sequence ID" value="NZ_BAAAYK010000001.1"/>
</dbReference>
<dbReference type="EMBL" id="BAAAYK010000011">
    <property type="protein sequence ID" value="GAA3353117.1"/>
    <property type="molecule type" value="Genomic_DNA"/>
</dbReference>
<reference evidence="5" key="3">
    <citation type="submission" date="2023-12" db="EMBL/GenBank/DDBJ databases">
        <authorList>
            <person name="Sun Q."/>
            <person name="Inoue M."/>
        </authorList>
    </citation>
    <scope>NUCLEOTIDE SEQUENCE</scope>
    <source>
        <strain evidence="5">JCM 9687</strain>
    </source>
</reference>
<dbReference type="EMBL" id="BAAAYK010000038">
    <property type="protein sequence ID" value="GAA3364880.1"/>
    <property type="molecule type" value="Genomic_DNA"/>
</dbReference>
<dbReference type="EMBL" id="BAAAYK010000007">
    <property type="protein sequence ID" value="GAA3352776.1"/>
    <property type="molecule type" value="Genomic_DNA"/>
</dbReference>
<sequence>MKRACRSCRAWGREFARQTDRDLVATANRVIEESERYIRAVEAMSVPRSARVWDAQDEVIGCARALIRAAGSVRELILRAQVVRHE</sequence>
<evidence type="ECO:0000313" key="12">
    <source>
        <dbReference type="EMBL" id="GAA3352776.1"/>
    </source>
</evidence>
<organism evidence="5 22">
    <name type="scientific">Saccharopolyspora gregorii</name>
    <dbReference type="NCBI Taxonomy" id="33914"/>
    <lineage>
        <taxon>Bacteria</taxon>
        <taxon>Bacillati</taxon>
        <taxon>Actinomycetota</taxon>
        <taxon>Actinomycetes</taxon>
        <taxon>Pseudonocardiales</taxon>
        <taxon>Pseudonocardiaceae</taxon>
        <taxon>Saccharopolyspora</taxon>
    </lineage>
</organism>
<dbReference type="EMBL" id="BAAAYK010000038">
    <property type="protein sequence ID" value="GAA3366275.1"/>
    <property type="molecule type" value="Genomic_DNA"/>
</dbReference>
<comment type="caution">
    <text evidence="5">The sequence shown here is derived from an EMBL/GenBank/DDBJ whole genome shotgun (WGS) entry which is preliminary data.</text>
</comment>
<evidence type="ECO:0000313" key="15">
    <source>
        <dbReference type="EMBL" id="GAA3353053.1"/>
    </source>
</evidence>
<reference evidence="5" key="1">
    <citation type="journal article" date="2014" name="Int. J. Syst. Evol. Microbiol.">
        <title>Complete genome of a new Firmicutes species belonging to the dominant human colonic microbiota ('Ruminococcus bicirculans') reveals two chromosomes and a selective capacity to utilize plant glucans.</title>
        <authorList>
            <consortium name="NISC Comparative Sequencing Program"/>
            <person name="Wegmann U."/>
            <person name="Louis P."/>
            <person name="Goesmann A."/>
            <person name="Henrissat B."/>
            <person name="Duncan S.H."/>
            <person name="Flint H.J."/>
        </authorList>
    </citation>
    <scope>NUCLEOTIDE SEQUENCE</scope>
    <source>
        <strain evidence="5">JCM 9687</strain>
    </source>
</reference>
<dbReference type="EMBL" id="BAAAYK010000007">
    <property type="protein sequence ID" value="GAA3352808.1"/>
    <property type="molecule type" value="Genomic_DNA"/>
</dbReference>
<protein>
    <submittedName>
        <fullName evidence="5">Uncharacterized protein</fullName>
    </submittedName>
</protein>
<evidence type="ECO:0000313" key="9">
    <source>
        <dbReference type="EMBL" id="GAA3352652.1"/>
    </source>
</evidence>
<dbReference type="EMBL" id="BAAAYK010000002">
    <property type="protein sequence ID" value="GAA3352181.1"/>
    <property type="molecule type" value="Genomic_DNA"/>
</dbReference>
<evidence type="ECO:0000313" key="10">
    <source>
        <dbReference type="EMBL" id="GAA3352682.1"/>
    </source>
</evidence>
<evidence type="ECO:0000313" key="14">
    <source>
        <dbReference type="EMBL" id="GAA3353018.1"/>
    </source>
</evidence>
<reference evidence="22" key="2">
    <citation type="journal article" date="2019" name="Int. J. Syst. Evol. Microbiol.">
        <title>The Global Catalogue of Microorganisms (GCM) 10K type strain sequencing project: providing services to taxonomists for standard genome sequencing and annotation.</title>
        <authorList>
            <consortium name="The Broad Institute Genomics Platform"/>
            <consortium name="The Broad Institute Genome Sequencing Center for Infectious Disease"/>
            <person name="Wu L."/>
            <person name="Ma J."/>
        </authorList>
    </citation>
    <scope>NUCLEOTIDE SEQUENCE [LARGE SCALE GENOMIC DNA]</scope>
    <source>
        <strain evidence="22">JCM 9687</strain>
    </source>
</reference>
<dbReference type="EMBL" id="BAAAYK010000002">
    <property type="protein sequence ID" value="GAA3352214.1"/>
    <property type="molecule type" value="Genomic_DNA"/>
</dbReference>
<evidence type="ECO:0000313" key="3">
    <source>
        <dbReference type="EMBL" id="GAA3352181.1"/>
    </source>
</evidence>
<name>A0ABP6RFZ5_9PSEU</name>
<accession>A0ABP6RFZ5</accession>
<evidence type="ECO:0000313" key="19">
    <source>
        <dbReference type="EMBL" id="GAA3353181.1"/>
    </source>
</evidence>
<evidence type="ECO:0000313" key="18">
    <source>
        <dbReference type="EMBL" id="GAA3353149.1"/>
    </source>
</evidence>
<dbReference type="EMBL" id="BAAAYK010000006">
    <property type="protein sequence ID" value="GAA3352619.1"/>
    <property type="molecule type" value="Genomic_DNA"/>
</dbReference>
<dbReference type="EMBL" id="BAAAYK010000011">
    <property type="protein sequence ID" value="GAA3353086.1"/>
    <property type="molecule type" value="Genomic_DNA"/>
</dbReference>
<evidence type="ECO:0000313" key="22">
    <source>
        <dbReference type="Proteomes" id="UP001500483"/>
    </source>
</evidence>
<evidence type="ECO:0000313" key="11">
    <source>
        <dbReference type="EMBL" id="GAA3352713.1"/>
    </source>
</evidence>
<evidence type="ECO:0000313" key="5">
    <source>
        <dbReference type="EMBL" id="GAA3352248.1"/>
    </source>
</evidence>
<dbReference type="EMBL" id="BAAAYK010000006">
    <property type="protein sequence ID" value="GAA3352682.1"/>
    <property type="molecule type" value="Genomic_DNA"/>
</dbReference>
<evidence type="ECO:0000313" key="8">
    <source>
        <dbReference type="EMBL" id="GAA3352619.1"/>
    </source>
</evidence>
<evidence type="ECO:0000313" key="16">
    <source>
        <dbReference type="EMBL" id="GAA3353086.1"/>
    </source>
</evidence>
<evidence type="ECO:0000313" key="4">
    <source>
        <dbReference type="EMBL" id="GAA3352214.1"/>
    </source>
</evidence>
<keyword evidence="22" id="KW-1185">Reference proteome</keyword>
<evidence type="ECO:0000313" key="13">
    <source>
        <dbReference type="EMBL" id="GAA3352808.1"/>
    </source>
</evidence>
<evidence type="ECO:0000313" key="20">
    <source>
        <dbReference type="EMBL" id="GAA3364880.1"/>
    </source>
</evidence>
<dbReference type="EMBL" id="BAAAYK010000006">
    <property type="protein sequence ID" value="GAA3352652.1"/>
    <property type="molecule type" value="Genomic_DNA"/>
</dbReference>
<dbReference type="EMBL" id="BAAAYK010000011">
    <property type="protein sequence ID" value="GAA3353149.1"/>
    <property type="molecule type" value="Genomic_DNA"/>
</dbReference>
<evidence type="ECO:0000313" key="2">
    <source>
        <dbReference type="EMBL" id="GAA3352161.1"/>
    </source>
</evidence>
<dbReference type="EMBL" id="BAAAYK010000002">
    <property type="protein sequence ID" value="GAA3352248.1"/>
    <property type="molecule type" value="Genomic_DNA"/>
</dbReference>
<dbReference type="EMBL" id="BAAAYK010000011">
    <property type="protein sequence ID" value="GAA3353018.1"/>
    <property type="molecule type" value="Genomic_DNA"/>
</dbReference>
<dbReference type="Proteomes" id="UP001500483">
    <property type="component" value="Unassembled WGS sequence"/>
</dbReference>
<evidence type="ECO:0000313" key="1">
    <source>
        <dbReference type="EMBL" id="GAA3352134.1"/>
    </source>
</evidence>
<evidence type="ECO:0000313" key="6">
    <source>
        <dbReference type="EMBL" id="GAA3352281.1"/>
    </source>
</evidence>
<evidence type="ECO:0000313" key="17">
    <source>
        <dbReference type="EMBL" id="GAA3353117.1"/>
    </source>
</evidence>
<evidence type="ECO:0000313" key="21">
    <source>
        <dbReference type="EMBL" id="GAA3366275.1"/>
    </source>
</evidence>
<proteinExistence type="predicted"/>
<gene>
    <name evidence="1" type="ORF">GCM10020366_00450</name>
    <name evidence="2" type="ORF">GCM10020366_00720</name>
    <name evidence="3" type="ORF">GCM10020366_00900</name>
    <name evidence="4" type="ORF">GCM10020366_01060</name>
    <name evidence="5" type="ORF">GCM10020366_01220</name>
    <name evidence="6" type="ORF">GCM10020366_01380</name>
    <name evidence="7" type="ORF">GCM10020366_01540</name>
    <name evidence="8" type="ORF">GCM10020366_02940</name>
    <name evidence="9" type="ORF">GCM10020366_03100</name>
    <name evidence="10" type="ORF">GCM10020366_03260</name>
    <name evidence="11" type="ORF">GCM10020366_03410</name>
    <name evidence="12" type="ORF">GCM10020366_03690</name>
    <name evidence="13" type="ORF">GCM10020366_03850</name>
    <name evidence="14" type="ORF">GCM10020366_04820</name>
    <name evidence="15" type="ORF">GCM10020366_04990</name>
    <name evidence="16" type="ORF">GCM10020366_05140</name>
    <name evidence="17" type="ORF">GCM10020366_05300</name>
    <name evidence="18" type="ORF">GCM10020366_05460</name>
    <name evidence="19" type="ORF">GCM10020366_05620</name>
    <name evidence="20" type="ORF">GCM10020366_62570</name>
    <name evidence="21" type="ORF">GCM10020366_69520</name>
</gene>
<dbReference type="EMBL" id="BAAAYK010000006">
    <property type="protein sequence ID" value="GAA3352713.1"/>
    <property type="molecule type" value="Genomic_DNA"/>
</dbReference>
<dbReference type="EMBL" id="BAAAYK010000002">
    <property type="protein sequence ID" value="GAA3352161.1"/>
    <property type="molecule type" value="Genomic_DNA"/>
</dbReference>
<dbReference type="EMBL" id="BAAAYK010000002">
    <property type="protein sequence ID" value="GAA3352313.1"/>
    <property type="molecule type" value="Genomic_DNA"/>
</dbReference>